<dbReference type="EMBL" id="CP003587">
    <property type="protein sequence ID" value="AGY57718.1"/>
    <property type="molecule type" value="Genomic_DNA"/>
</dbReference>
<proteinExistence type="predicted"/>
<evidence type="ECO:0000256" key="1">
    <source>
        <dbReference type="SAM" id="MobiDB-lite"/>
    </source>
</evidence>
<gene>
    <name evidence="3" type="ORF">GKIL_1472</name>
</gene>
<dbReference type="RefSeq" id="WP_023172822.1">
    <property type="nucleotide sequence ID" value="NC_022600.1"/>
</dbReference>
<feature type="compositionally biased region" description="Polar residues" evidence="1">
    <location>
        <begin position="51"/>
        <end position="66"/>
    </location>
</feature>
<reference evidence="3 4" key="1">
    <citation type="journal article" date="2013" name="PLoS ONE">
        <title>Cultivation and Complete Genome Sequencing of Gloeobacter kilaueensis sp. nov., from a Lava Cave in Kilauea Caldera, Hawai'i.</title>
        <authorList>
            <person name="Saw J.H."/>
            <person name="Schatz M."/>
            <person name="Brown M.V."/>
            <person name="Kunkel D.D."/>
            <person name="Foster J.S."/>
            <person name="Shick H."/>
            <person name="Christensen S."/>
            <person name="Hou S."/>
            <person name="Wan X."/>
            <person name="Donachie S.P."/>
        </authorList>
    </citation>
    <scope>NUCLEOTIDE SEQUENCE [LARGE SCALE GENOMIC DNA]</scope>
    <source>
        <strain evidence="4">JS</strain>
    </source>
</reference>
<protein>
    <submittedName>
        <fullName evidence="3">Uncharacterized protein</fullName>
    </submittedName>
</protein>
<evidence type="ECO:0000313" key="3">
    <source>
        <dbReference type="EMBL" id="AGY57718.1"/>
    </source>
</evidence>
<dbReference type="Proteomes" id="UP000017396">
    <property type="component" value="Chromosome"/>
</dbReference>
<dbReference type="KEGG" id="glj:GKIL_1472"/>
<evidence type="ECO:0000313" key="4">
    <source>
        <dbReference type="Proteomes" id="UP000017396"/>
    </source>
</evidence>
<feature type="signal peptide" evidence="2">
    <location>
        <begin position="1"/>
        <end position="24"/>
    </location>
</feature>
<dbReference type="STRING" id="1183438.GKIL_1472"/>
<feature type="chain" id="PRO_5004664037" evidence="2">
    <location>
        <begin position="25"/>
        <end position="184"/>
    </location>
</feature>
<name>U5QFR2_GLOK1</name>
<evidence type="ECO:0000256" key="2">
    <source>
        <dbReference type="SAM" id="SignalP"/>
    </source>
</evidence>
<keyword evidence="4" id="KW-1185">Reference proteome</keyword>
<dbReference type="AlphaFoldDB" id="U5QFR2"/>
<feature type="region of interest" description="Disordered" evidence="1">
    <location>
        <begin position="39"/>
        <end position="66"/>
    </location>
</feature>
<organism evidence="3 4">
    <name type="scientific">Gloeobacter kilaueensis (strain ATCC BAA-2537 / CCAP 1431/1 / ULC 316 / JS1)</name>
    <dbReference type="NCBI Taxonomy" id="1183438"/>
    <lineage>
        <taxon>Bacteria</taxon>
        <taxon>Bacillati</taxon>
        <taxon>Cyanobacteriota</taxon>
        <taxon>Cyanophyceae</taxon>
        <taxon>Gloeobacterales</taxon>
        <taxon>Gloeobacteraceae</taxon>
        <taxon>Gloeobacter</taxon>
    </lineage>
</organism>
<accession>U5QFR2</accession>
<sequence length="184" mass="19813">MRFNRWIGTALTTSWLVSASVAGAQVAVQVSPDGDVQVQTNTSSVTVGGDSRSTSTATQRSYQYQDNSGTDLSTIDIDRGDLSASNYYLVLQAPSGRSLRGQIFLNGRLLANLSTSRLILPLDSQLRPGTNRIEVTGTTTNALVGLAAGPSRPYFYGRQLRGAQQSWLQQTSSALQRSIVVTLR</sequence>
<dbReference type="HOGENOM" id="CLU_1466234_0_0_3"/>
<keyword evidence="2" id="KW-0732">Signal</keyword>